<protein>
    <submittedName>
        <fullName evidence="1">Uncharacterized protein</fullName>
    </submittedName>
</protein>
<dbReference type="AlphaFoldDB" id="A0A645B570"/>
<evidence type="ECO:0000313" key="1">
    <source>
        <dbReference type="EMBL" id="MPM60572.1"/>
    </source>
</evidence>
<comment type="caution">
    <text evidence="1">The sequence shown here is derived from an EMBL/GenBank/DDBJ whole genome shotgun (WGS) entry which is preliminary data.</text>
</comment>
<organism evidence="1">
    <name type="scientific">bioreactor metagenome</name>
    <dbReference type="NCBI Taxonomy" id="1076179"/>
    <lineage>
        <taxon>unclassified sequences</taxon>
        <taxon>metagenomes</taxon>
        <taxon>ecological metagenomes</taxon>
    </lineage>
</organism>
<accession>A0A645B570</accession>
<sequence>MNAMTKQILNDIKYKGKVPMVIETVDRVFIMDWVSKYSVSGHVCGIIGDYRSNFKQVNIQKTKSGKRFIMADRVRFDADKIKPCVIAREIVEKELALSVSMKETYLDIQRQGHEIGYSVENEDYYIQNLKNYLERSEHHE</sequence>
<dbReference type="EMBL" id="VSSQ01017868">
    <property type="protein sequence ID" value="MPM60572.1"/>
    <property type="molecule type" value="Genomic_DNA"/>
</dbReference>
<proteinExistence type="predicted"/>
<gene>
    <name evidence="1" type="ORF">SDC9_107424</name>
</gene>
<reference evidence="1" key="1">
    <citation type="submission" date="2019-08" db="EMBL/GenBank/DDBJ databases">
        <authorList>
            <person name="Kucharzyk K."/>
            <person name="Murdoch R.W."/>
            <person name="Higgins S."/>
            <person name="Loffler F."/>
        </authorList>
    </citation>
    <scope>NUCLEOTIDE SEQUENCE</scope>
</reference>
<name>A0A645B570_9ZZZZ</name>